<proteinExistence type="predicted"/>
<dbReference type="AlphaFoldDB" id="A0A0F9I033"/>
<reference evidence="1" key="1">
    <citation type="journal article" date="2015" name="Nature">
        <title>Complex archaea that bridge the gap between prokaryotes and eukaryotes.</title>
        <authorList>
            <person name="Spang A."/>
            <person name="Saw J.H."/>
            <person name="Jorgensen S.L."/>
            <person name="Zaremba-Niedzwiedzka K."/>
            <person name="Martijn J."/>
            <person name="Lind A.E."/>
            <person name="van Eijk R."/>
            <person name="Schleper C."/>
            <person name="Guy L."/>
            <person name="Ettema T.J."/>
        </authorList>
    </citation>
    <scope>NUCLEOTIDE SEQUENCE</scope>
</reference>
<organism evidence="1">
    <name type="scientific">marine sediment metagenome</name>
    <dbReference type="NCBI Taxonomy" id="412755"/>
    <lineage>
        <taxon>unclassified sequences</taxon>
        <taxon>metagenomes</taxon>
        <taxon>ecological metagenomes</taxon>
    </lineage>
</organism>
<comment type="caution">
    <text evidence="1">The sequence shown here is derived from an EMBL/GenBank/DDBJ whole genome shotgun (WGS) entry which is preliminary data.</text>
</comment>
<name>A0A0F9I033_9ZZZZ</name>
<evidence type="ECO:0000313" key="1">
    <source>
        <dbReference type="EMBL" id="KKL80742.1"/>
    </source>
</evidence>
<accession>A0A0F9I033</accession>
<gene>
    <name evidence="1" type="ORF">LCGC14_2001750</name>
</gene>
<dbReference type="EMBL" id="LAZR01022766">
    <property type="protein sequence ID" value="KKL80742.1"/>
    <property type="molecule type" value="Genomic_DNA"/>
</dbReference>
<sequence length="116" mass="12865">PPEVTRAASRGRRVRLSLPAVRCTCAAVHVGEETFVLPWPPMAADITDALLKGDRPCERIVVEVIGGRKNILGPLHTPWQAWTGPELFNPHHADWTDEYVLNDHGLTAAPVFEILR</sequence>
<feature type="non-terminal residue" evidence="1">
    <location>
        <position position="1"/>
    </location>
</feature>
<protein>
    <submittedName>
        <fullName evidence="1">Uncharacterized protein</fullName>
    </submittedName>
</protein>